<reference evidence="2" key="1">
    <citation type="submission" date="2018-11" db="EMBL/GenBank/DDBJ databases">
        <authorList>
            <consortium name="Pathogen Informatics"/>
        </authorList>
    </citation>
    <scope>NUCLEOTIDE SEQUENCE</scope>
</reference>
<keyword evidence="3" id="KW-1185">Reference proteome</keyword>
<comment type="caution">
    <text evidence="2">The sequence shown here is derived from an EMBL/GenBank/DDBJ whole genome shotgun (WGS) entry which is preliminary data.</text>
</comment>
<gene>
    <name evidence="2" type="ORF">PXEA_LOCUS28474</name>
</gene>
<evidence type="ECO:0000256" key="1">
    <source>
        <dbReference type="SAM" id="MobiDB-lite"/>
    </source>
</evidence>
<evidence type="ECO:0000313" key="3">
    <source>
        <dbReference type="Proteomes" id="UP000784294"/>
    </source>
</evidence>
<accession>A0A448XEQ1</accession>
<protein>
    <submittedName>
        <fullName evidence="2">Uncharacterized protein</fullName>
    </submittedName>
</protein>
<sequence>MSIRFERIPFFAFQTCLPIPNSCLSLSKFPPQSLHSQPASSTRVMRTRRRSPRSQPTLLVPLGLTTTVKVVFGDLL</sequence>
<evidence type="ECO:0000313" key="2">
    <source>
        <dbReference type="EMBL" id="VEL35034.1"/>
    </source>
</evidence>
<dbReference type="Proteomes" id="UP000784294">
    <property type="component" value="Unassembled WGS sequence"/>
</dbReference>
<organism evidence="2 3">
    <name type="scientific">Protopolystoma xenopodis</name>
    <dbReference type="NCBI Taxonomy" id="117903"/>
    <lineage>
        <taxon>Eukaryota</taxon>
        <taxon>Metazoa</taxon>
        <taxon>Spiralia</taxon>
        <taxon>Lophotrochozoa</taxon>
        <taxon>Platyhelminthes</taxon>
        <taxon>Monogenea</taxon>
        <taxon>Polyopisthocotylea</taxon>
        <taxon>Polystomatidea</taxon>
        <taxon>Polystomatidae</taxon>
        <taxon>Protopolystoma</taxon>
    </lineage>
</organism>
<dbReference type="AlphaFoldDB" id="A0A448XEQ1"/>
<proteinExistence type="predicted"/>
<dbReference type="EMBL" id="CAAALY010248924">
    <property type="protein sequence ID" value="VEL35034.1"/>
    <property type="molecule type" value="Genomic_DNA"/>
</dbReference>
<name>A0A448XEQ1_9PLAT</name>
<feature type="region of interest" description="Disordered" evidence="1">
    <location>
        <begin position="31"/>
        <end position="55"/>
    </location>
</feature>